<dbReference type="Gene3D" id="3.30.700.10">
    <property type="entry name" value="Glycoprotein, Type 4 Pilin"/>
    <property type="match status" value="1"/>
</dbReference>
<dbReference type="SUPFAM" id="SSF54523">
    <property type="entry name" value="Pili subunits"/>
    <property type="match status" value="1"/>
</dbReference>
<dbReference type="NCBIfam" id="NF040999">
    <property type="entry name" value="pilin_ComGC"/>
    <property type="match status" value="1"/>
</dbReference>
<keyword evidence="13" id="KW-1185">Reference proteome</keyword>
<reference evidence="13" key="1">
    <citation type="submission" date="2019-07" db="EMBL/GenBank/DDBJ databases">
        <title>Bacillus alkalisoli sp. nov. isolated from saline soil.</title>
        <authorList>
            <person name="Sun J.-Q."/>
            <person name="Xu L."/>
        </authorList>
    </citation>
    <scope>NUCLEOTIDE SEQUENCE [LARGE SCALE GENOMIC DNA]</scope>
    <source>
        <strain evidence="13">M4U3P1</strain>
    </source>
</reference>
<proteinExistence type="inferred from homology"/>
<name>A0A859FCH0_9BACI</name>
<dbReference type="Proteomes" id="UP000318138">
    <property type="component" value="Chromosome"/>
</dbReference>
<evidence type="ECO:0000256" key="7">
    <source>
        <dbReference type="ARBA" id="ARBA00023136"/>
    </source>
</evidence>
<evidence type="ECO:0000256" key="9">
    <source>
        <dbReference type="ARBA" id="ARBA00043982"/>
    </source>
</evidence>
<evidence type="ECO:0000256" key="4">
    <source>
        <dbReference type="ARBA" id="ARBA00022481"/>
    </source>
</evidence>
<evidence type="ECO:0000256" key="6">
    <source>
        <dbReference type="ARBA" id="ARBA00022989"/>
    </source>
</evidence>
<dbReference type="GO" id="GO:0009986">
    <property type="term" value="C:cell surface"/>
    <property type="evidence" value="ECO:0007669"/>
    <property type="project" value="UniProtKB-SubCell"/>
</dbReference>
<evidence type="ECO:0000313" key="13">
    <source>
        <dbReference type="Proteomes" id="UP000318138"/>
    </source>
</evidence>
<evidence type="ECO:0000313" key="12">
    <source>
        <dbReference type="EMBL" id="QKS70929.1"/>
    </source>
</evidence>
<keyword evidence="5 10" id="KW-0812">Transmembrane</keyword>
<dbReference type="PIRSF" id="PIRSF029928">
    <property type="entry name" value="Late_competence_ComGC"/>
    <property type="match status" value="1"/>
</dbReference>
<sequence>MKKRRLIQHQKGFTLIEMMIVLVIISILLLVFIPNLTKNQEVASGKGCEATLDLANAQLLAYEIDHGTKASSIDSLVPTYMERATCPDGSDIRLVNGMAQTSGEN</sequence>
<accession>A0A859FCH0</accession>
<evidence type="ECO:0000256" key="3">
    <source>
        <dbReference type="ARBA" id="ARBA00022475"/>
    </source>
</evidence>
<dbReference type="AlphaFoldDB" id="A0A859FCH0"/>
<dbReference type="RefSeq" id="WP_176008966.1">
    <property type="nucleotide sequence ID" value="NZ_CP041372.2"/>
</dbReference>
<evidence type="ECO:0000256" key="2">
    <source>
        <dbReference type="ARBA" id="ARBA00004241"/>
    </source>
</evidence>
<keyword evidence="3 10" id="KW-1003">Cell membrane</keyword>
<dbReference type="GO" id="GO:0005886">
    <property type="term" value="C:plasma membrane"/>
    <property type="evidence" value="ECO:0007669"/>
    <property type="project" value="UniProtKB-SubCell"/>
</dbReference>
<comment type="similarity">
    <text evidence="9 10">Belongs to the ComGC family.</text>
</comment>
<feature type="transmembrane region" description="Helical" evidence="10">
    <location>
        <begin position="12"/>
        <end position="33"/>
    </location>
</feature>
<dbReference type="InterPro" id="IPR012902">
    <property type="entry name" value="N_methyl_site"/>
</dbReference>
<keyword evidence="4 11" id="KW-0488">Methylation</keyword>
<dbReference type="NCBIfam" id="TIGR02532">
    <property type="entry name" value="IV_pilin_GFxxxE"/>
    <property type="match status" value="1"/>
</dbReference>
<feature type="propeptide" id="PRO_5035534534" evidence="11">
    <location>
        <begin position="1"/>
        <end position="12"/>
    </location>
</feature>
<evidence type="ECO:0000256" key="5">
    <source>
        <dbReference type="ARBA" id="ARBA00022692"/>
    </source>
</evidence>
<keyword evidence="7 10" id="KW-0472">Membrane</keyword>
<dbReference type="Pfam" id="PF07963">
    <property type="entry name" value="N_methyl"/>
    <property type="match status" value="1"/>
</dbReference>
<dbReference type="EMBL" id="CP041372">
    <property type="protein sequence ID" value="QKS70929.1"/>
    <property type="molecule type" value="Genomic_DNA"/>
</dbReference>
<keyword evidence="10" id="KW-0813">Transport</keyword>
<dbReference type="PROSITE" id="PS00409">
    <property type="entry name" value="PROKAR_NTER_METHYL"/>
    <property type="match status" value="1"/>
</dbReference>
<evidence type="ECO:0000256" key="1">
    <source>
        <dbReference type="ARBA" id="ARBA00004162"/>
    </source>
</evidence>
<comment type="subunit">
    <text evidence="10">Homodimer.</text>
</comment>
<comment type="function">
    <text evidence="10">Required for transformation and DNA binding.</text>
</comment>
<dbReference type="GO" id="GO:0030420">
    <property type="term" value="P:establishment of competence for transformation"/>
    <property type="evidence" value="ECO:0007669"/>
    <property type="project" value="UniProtKB-UniRule"/>
</dbReference>
<feature type="modified residue" description="N-methylphenylalanine" evidence="11">
    <location>
        <position position="13"/>
    </location>
</feature>
<comment type="subcellular location">
    <subcellularLocation>
        <location evidence="1">Cell membrane</location>
        <topology evidence="1">Single-pass membrane protein</topology>
    </subcellularLocation>
    <subcellularLocation>
        <location evidence="2">Cell surface</location>
    </subcellularLocation>
</comment>
<organism evidence="12 13">
    <name type="scientific">Paenalkalicoccus suaedae</name>
    <dbReference type="NCBI Taxonomy" id="2592382"/>
    <lineage>
        <taxon>Bacteria</taxon>
        <taxon>Bacillati</taxon>
        <taxon>Bacillota</taxon>
        <taxon>Bacilli</taxon>
        <taxon>Bacillales</taxon>
        <taxon>Bacillaceae</taxon>
        <taxon>Paenalkalicoccus</taxon>
    </lineage>
</organism>
<keyword evidence="6 10" id="KW-1133">Transmembrane helix</keyword>
<evidence type="ECO:0000256" key="11">
    <source>
        <dbReference type="PIRSR" id="PIRSR029928-50"/>
    </source>
</evidence>
<feature type="chain" id="PRO_5035534535" description="ComG operon protein 3" evidence="11">
    <location>
        <begin position="13"/>
        <end position="105"/>
    </location>
</feature>
<dbReference type="KEGG" id="psua:FLK61_29850"/>
<dbReference type="InterPro" id="IPR045584">
    <property type="entry name" value="Pilin-like"/>
</dbReference>
<keyword evidence="8 10" id="KW-0178">Competence</keyword>
<protein>
    <recommendedName>
        <fullName evidence="10">ComG operon protein 3</fullName>
    </recommendedName>
</protein>
<evidence type="ECO:0000256" key="8">
    <source>
        <dbReference type="ARBA" id="ARBA00023287"/>
    </source>
</evidence>
<gene>
    <name evidence="12" type="ORF">FLK61_29850</name>
</gene>
<evidence type="ECO:0000256" key="10">
    <source>
        <dbReference type="PIRNR" id="PIRNR029928"/>
    </source>
</evidence>
<dbReference type="InterPro" id="IPR016940">
    <property type="entry name" value="ComGC"/>
</dbReference>